<accession>A0AAJ5WBK2</accession>
<dbReference type="EMBL" id="CP119313">
    <property type="protein sequence ID" value="WEK21013.1"/>
    <property type="molecule type" value="Genomic_DNA"/>
</dbReference>
<dbReference type="InterPro" id="IPR025419">
    <property type="entry name" value="DUF4142"/>
</dbReference>
<dbReference type="PANTHER" id="PTHR38593">
    <property type="entry name" value="BLR2558 PROTEIN"/>
    <property type="match status" value="1"/>
</dbReference>
<reference evidence="2" key="1">
    <citation type="submission" date="2023-03" db="EMBL/GenBank/DDBJ databases">
        <title>Andean soil-derived lignocellulolytic bacterial consortium as a source of novel taxa and putative plastic-active enzymes.</title>
        <authorList>
            <person name="Diaz-Garcia L."/>
            <person name="Chuvochina M."/>
            <person name="Feuerriegel G."/>
            <person name="Bunk B."/>
            <person name="Sproer C."/>
            <person name="Streit W.R."/>
            <person name="Rodriguez L.M."/>
            <person name="Overmann J."/>
            <person name="Jimenez D.J."/>
        </authorList>
    </citation>
    <scope>NUCLEOTIDE SEQUENCE</scope>
    <source>
        <strain evidence="2">MAG 3858</strain>
    </source>
</reference>
<dbReference type="Gene3D" id="1.20.1260.10">
    <property type="match status" value="1"/>
</dbReference>
<dbReference type="AlphaFoldDB" id="A0AAJ5WBK2"/>
<proteinExistence type="predicted"/>
<protein>
    <submittedName>
        <fullName evidence="2">DUF4142 domain-containing protein</fullName>
    </submittedName>
</protein>
<dbReference type="PANTHER" id="PTHR38593:SF1">
    <property type="entry name" value="BLR2558 PROTEIN"/>
    <property type="match status" value="1"/>
</dbReference>
<evidence type="ECO:0000313" key="3">
    <source>
        <dbReference type="Proteomes" id="UP001214530"/>
    </source>
</evidence>
<evidence type="ECO:0000259" key="1">
    <source>
        <dbReference type="Pfam" id="PF13628"/>
    </source>
</evidence>
<feature type="domain" description="DUF4142" evidence="1">
    <location>
        <begin position="44"/>
        <end position="172"/>
    </location>
</feature>
<dbReference type="Pfam" id="PF13628">
    <property type="entry name" value="DUF4142"/>
    <property type="match status" value="1"/>
</dbReference>
<gene>
    <name evidence="2" type="ORF">P0Y49_07655</name>
</gene>
<evidence type="ECO:0000313" key="2">
    <source>
        <dbReference type="EMBL" id="WEK21013.1"/>
    </source>
</evidence>
<dbReference type="InterPro" id="IPR012347">
    <property type="entry name" value="Ferritin-like"/>
</dbReference>
<sequence>MKYTRSSLLFLALIVGLSFPGCRHTNKSESTGSALENKIQGIMFIEQAARGCMLEIELGKLAAVKADHPEVRDFGKSMAADQELILNSLKELSVTKGLKLPDSLSRQEQIQVEEMRQMENKYFEKLYLKMMLENSRKYIELYRGTSRSPDVLISDFGKKYLPILEKHLQKAFEVQQSIS</sequence>
<organism evidence="2 3">
    <name type="scientific">Candidatus Pedobacter colombiensis</name>
    <dbReference type="NCBI Taxonomy" id="3121371"/>
    <lineage>
        <taxon>Bacteria</taxon>
        <taxon>Pseudomonadati</taxon>
        <taxon>Bacteroidota</taxon>
        <taxon>Sphingobacteriia</taxon>
        <taxon>Sphingobacteriales</taxon>
        <taxon>Sphingobacteriaceae</taxon>
        <taxon>Pedobacter</taxon>
    </lineage>
</organism>
<dbReference type="Proteomes" id="UP001214530">
    <property type="component" value="Chromosome"/>
</dbReference>
<name>A0AAJ5WBK2_9SPHI</name>